<dbReference type="EMBL" id="JBHRSZ010000006">
    <property type="protein sequence ID" value="MFC3152215.1"/>
    <property type="molecule type" value="Genomic_DNA"/>
</dbReference>
<dbReference type="Proteomes" id="UP001595476">
    <property type="component" value="Unassembled WGS sequence"/>
</dbReference>
<accession>A0ABV7HIF8</accession>
<dbReference type="RefSeq" id="WP_386722118.1">
    <property type="nucleotide sequence ID" value="NZ_JBHRSZ010000006.1"/>
</dbReference>
<dbReference type="InterPro" id="IPR002810">
    <property type="entry name" value="NfeD-like_C"/>
</dbReference>
<evidence type="ECO:0000256" key="3">
    <source>
        <dbReference type="ARBA" id="ARBA00022989"/>
    </source>
</evidence>
<evidence type="ECO:0000256" key="5">
    <source>
        <dbReference type="SAM" id="Phobius"/>
    </source>
</evidence>
<comment type="subcellular location">
    <subcellularLocation>
        <location evidence="1">Membrane</location>
        <topology evidence="1">Multi-pass membrane protein</topology>
    </subcellularLocation>
</comment>
<dbReference type="InterPro" id="IPR052165">
    <property type="entry name" value="Membrane_assoc_protease"/>
</dbReference>
<dbReference type="PANTHER" id="PTHR33507:SF3">
    <property type="entry name" value="INNER MEMBRANE PROTEIN YBBJ"/>
    <property type="match status" value="1"/>
</dbReference>
<keyword evidence="2 5" id="KW-0812">Transmembrane</keyword>
<proteinExistence type="predicted"/>
<keyword evidence="4 5" id="KW-0472">Membrane</keyword>
<evidence type="ECO:0000313" key="7">
    <source>
        <dbReference type="EMBL" id="MFC3152215.1"/>
    </source>
</evidence>
<dbReference type="Gene3D" id="2.40.50.140">
    <property type="entry name" value="Nucleic acid-binding proteins"/>
    <property type="match status" value="1"/>
</dbReference>
<evidence type="ECO:0000256" key="4">
    <source>
        <dbReference type="ARBA" id="ARBA00023136"/>
    </source>
</evidence>
<evidence type="ECO:0000256" key="2">
    <source>
        <dbReference type="ARBA" id="ARBA00022692"/>
    </source>
</evidence>
<dbReference type="PANTHER" id="PTHR33507">
    <property type="entry name" value="INNER MEMBRANE PROTEIN YBBJ"/>
    <property type="match status" value="1"/>
</dbReference>
<name>A0ABV7HIF8_9GAMM</name>
<feature type="transmembrane region" description="Helical" evidence="5">
    <location>
        <begin position="55"/>
        <end position="72"/>
    </location>
</feature>
<evidence type="ECO:0000256" key="1">
    <source>
        <dbReference type="ARBA" id="ARBA00004141"/>
    </source>
</evidence>
<sequence>MVEVFEQLTLWHWCGLALVLLIVEAVAFNGYLLWVGLSALIVSALMVLFDISWEAQLLVFAVCSVVFTGLWYRHWVKRPVKTEAPLLNQRSSQFVGRTATVTQPIQNGQGRVKLDDSIWRVNGPDAAEGAQVRVIAVVDELTLEVELVR</sequence>
<keyword evidence="8" id="KW-1185">Reference proteome</keyword>
<protein>
    <submittedName>
        <fullName evidence="7">NfeD family protein</fullName>
    </submittedName>
</protein>
<gene>
    <name evidence="7" type="ORF">ACFOEK_14350</name>
</gene>
<evidence type="ECO:0000259" key="6">
    <source>
        <dbReference type="Pfam" id="PF01957"/>
    </source>
</evidence>
<feature type="domain" description="NfeD-like C-terminal" evidence="6">
    <location>
        <begin position="93"/>
        <end position="146"/>
    </location>
</feature>
<comment type="caution">
    <text evidence="7">The sequence shown here is derived from an EMBL/GenBank/DDBJ whole genome shotgun (WGS) entry which is preliminary data.</text>
</comment>
<keyword evidence="3 5" id="KW-1133">Transmembrane helix</keyword>
<dbReference type="Pfam" id="PF01957">
    <property type="entry name" value="NfeD"/>
    <property type="match status" value="1"/>
</dbReference>
<evidence type="ECO:0000313" key="8">
    <source>
        <dbReference type="Proteomes" id="UP001595476"/>
    </source>
</evidence>
<organism evidence="7 8">
    <name type="scientific">Litoribrevibacter euphylliae</name>
    <dbReference type="NCBI Taxonomy" id="1834034"/>
    <lineage>
        <taxon>Bacteria</taxon>
        <taxon>Pseudomonadati</taxon>
        <taxon>Pseudomonadota</taxon>
        <taxon>Gammaproteobacteria</taxon>
        <taxon>Oceanospirillales</taxon>
        <taxon>Oceanospirillaceae</taxon>
        <taxon>Litoribrevibacter</taxon>
    </lineage>
</organism>
<dbReference type="InterPro" id="IPR012340">
    <property type="entry name" value="NA-bd_OB-fold"/>
</dbReference>
<reference evidence="8" key="1">
    <citation type="journal article" date="2019" name="Int. J. Syst. Evol. Microbiol.">
        <title>The Global Catalogue of Microorganisms (GCM) 10K type strain sequencing project: providing services to taxonomists for standard genome sequencing and annotation.</title>
        <authorList>
            <consortium name="The Broad Institute Genomics Platform"/>
            <consortium name="The Broad Institute Genome Sequencing Center for Infectious Disease"/>
            <person name="Wu L."/>
            <person name="Ma J."/>
        </authorList>
    </citation>
    <scope>NUCLEOTIDE SEQUENCE [LARGE SCALE GENOMIC DNA]</scope>
    <source>
        <strain evidence="8">KCTC 52438</strain>
    </source>
</reference>